<dbReference type="Proteomes" id="UP000576209">
    <property type="component" value="Unassembled WGS sequence"/>
</dbReference>
<keyword evidence="2" id="KW-1185">Reference proteome</keyword>
<accession>A0A840E3S0</accession>
<gene>
    <name evidence="1" type="ORF">GGR28_002864</name>
</gene>
<evidence type="ECO:0000313" key="1">
    <source>
        <dbReference type="EMBL" id="MBB4080234.1"/>
    </source>
</evidence>
<organism evidence="1 2">
    <name type="scientific">Neolewinella aquimaris</name>
    <dbReference type="NCBI Taxonomy" id="1835722"/>
    <lineage>
        <taxon>Bacteria</taxon>
        <taxon>Pseudomonadati</taxon>
        <taxon>Bacteroidota</taxon>
        <taxon>Saprospiria</taxon>
        <taxon>Saprospirales</taxon>
        <taxon>Lewinellaceae</taxon>
        <taxon>Neolewinella</taxon>
    </lineage>
</organism>
<dbReference type="EMBL" id="JACIFF010000007">
    <property type="protein sequence ID" value="MBB4080234.1"/>
    <property type="molecule type" value="Genomic_DNA"/>
</dbReference>
<evidence type="ECO:0000313" key="2">
    <source>
        <dbReference type="Proteomes" id="UP000576209"/>
    </source>
</evidence>
<comment type="caution">
    <text evidence="1">The sequence shown here is derived from an EMBL/GenBank/DDBJ whole genome shotgun (WGS) entry which is preliminary data.</text>
</comment>
<sequence length="35" mass="3946">MGTHGTMLLFFNITTSVKDELKILSKYSISIISKK</sequence>
<reference evidence="1 2" key="1">
    <citation type="submission" date="2020-08" db="EMBL/GenBank/DDBJ databases">
        <title>Genomic Encyclopedia of Type Strains, Phase IV (KMG-IV): sequencing the most valuable type-strain genomes for metagenomic binning, comparative biology and taxonomic classification.</title>
        <authorList>
            <person name="Goeker M."/>
        </authorList>
    </citation>
    <scope>NUCLEOTIDE SEQUENCE [LARGE SCALE GENOMIC DNA]</scope>
    <source>
        <strain evidence="1 2">DSM 105137</strain>
    </source>
</reference>
<dbReference type="AlphaFoldDB" id="A0A840E3S0"/>
<proteinExistence type="predicted"/>
<name>A0A840E3S0_9BACT</name>
<protein>
    <submittedName>
        <fullName evidence="1">Uncharacterized protein</fullName>
    </submittedName>
</protein>